<sequence length="311" mass="35427">MELNMKRNYKDKGRLASPWLPPLQGYKCRLSFQYFIPFPNWSRPTCRLSLIRLTEEGEQTIWSTTQYTGFYDRFSKLVAERVKCDDVPYRMVFEGSQFCRKFHRLKLLDGSIRVKNVNFEVCPPPQAELMSTTESHKSVGNLMKRRVASPKKKRTCDWEEYDGLDSHPSTNTLGNGPLAGIVIASVVFVALVAGAIIAVLKRQKPRDECEHRLLAGLRSDSNTYDGIGAYQEVSLGAYDEGEEERSENTLRTADAYNRLGANDVPTAKHAGCPENHYDHFTDTGGQYSTTNEEGRRRDQHRDMAADQYTHI</sequence>
<evidence type="ECO:0000256" key="2">
    <source>
        <dbReference type="SAM" id="Phobius"/>
    </source>
</evidence>
<keyword evidence="2" id="KW-0472">Membrane</keyword>
<dbReference type="AlphaFoldDB" id="A0AAN9G8Z5"/>
<feature type="region of interest" description="Disordered" evidence="1">
    <location>
        <begin position="278"/>
        <end position="311"/>
    </location>
</feature>
<accession>A0AAN9G8Z5</accession>
<keyword evidence="2" id="KW-1133">Transmembrane helix</keyword>
<keyword evidence="4" id="KW-1185">Reference proteome</keyword>
<comment type="caution">
    <text evidence="3">The sequence shown here is derived from an EMBL/GenBank/DDBJ whole genome shotgun (WGS) entry which is preliminary data.</text>
</comment>
<dbReference type="EMBL" id="JBAMIC010000012">
    <property type="protein sequence ID" value="KAK7099004.1"/>
    <property type="molecule type" value="Genomic_DNA"/>
</dbReference>
<evidence type="ECO:0000313" key="4">
    <source>
        <dbReference type="Proteomes" id="UP001374579"/>
    </source>
</evidence>
<dbReference type="Proteomes" id="UP001374579">
    <property type="component" value="Unassembled WGS sequence"/>
</dbReference>
<keyword evidence="2" id="KW-0812">Transmembrane</keyword>
<feature type="transmembrane region" description="Helical" evidence="2">
    <location>
        <begin position="178"/>
        <end position="200"/>
    </location>
</feature>
<feature type="compositionally biased region" description="Basic and acidic residues" evidence="1">
    <location>
        <begin position="292"/>
        <end position="304"/>
    </location>
</feature>
<organism evidence="3 4">
    <name type="scientific">Littorina saxatilis</name>
    <dbReference type="NCBI Taxonomy" id="31220"/>
    <lineage>
        <taxon>Eukaryota</taxon>
        <taxon>Metazoa</taxon>
        <taxon>Spiralia</taxon>
        <taxon>Lophotrochozoa</taxon>
        <taxon>Mollusca</taxon>
        <taxon>Gastropoda</taxon>
        <taxon>Caenogastropoda</taxon>
        <taxon>Littorinimorpha</taxon>
        <taxon>Littorinoidea</taxon>
        <taxon>Littorinidae</taxon>
        <taxon>Littorina</taxon>
    </lineage>
</organism>
<protein>
    <submittedName>
        <fullName evidence="3">Uncharacterized protein</fullName>
    </submittedName>
</protein>
<evidence type="ECO:0000313" key="3">
    <source>
        <dbReference type="EMBL" id="KAK7099004.1"/>
    </source>
</evidence>
<gene>
    <name evidence="3" type="ORF">V1264_003209</name>
</gene>
<proteinExistence type="predicted"/>
<evidence type="ECO:0000256" key="1">
    <source>
        <dbReference type="SAM" id="MobiDB-lite"/>
    </source>
</evidence>
<name>A0AAN9G8Z5_9CAEN</name>
<reference evidence="3 4" key="1">
    <citation type="submission" date="2024-02" db="EMBL/GenBank/DDBJ databases">
        <title>Chromosome-scale genome assembly of the rough periwinkle Littorina saxatilis.</title>
        <authorList>
            <person name="De Jode A."/>
            <person name="Faria R."/>
            <person name="Formenti G."/>
            <person name="Sims Y."/>
            <person name="Smith T.P."/>
            <person name="Tracey A."/>
            <person name="Wood J.M.D."/>
            <person name="Zagrodzka Z.B."/>
            <person name="Johannesson K."/>
            <person name="Butlin R.K."/>
            <person name="Leder E.H."/>
        </authorList>
    </citation>
    <scope>NUCLEOTIDE SEQUENCE [LARGE SCALE GENOMIC DNA]</scope>
    <source>
        <strain evidence="3">Snail1</strain>
        <tissue evidence="3">Muscle</tissue>
    </source>
</reference>